<keyword evidence="1" id="KW-1133">Transmembrane helix</keyword>
<proteinExistence type="predicted"/>
<gene>
    <name evidence="2" type="ORF">MNBD_CHLOROFLEXI01-5000</name>
</gene>
<accession>A0A3B0VIH1</accession>
<dbReference type="SUPFAM" id="SSF103473">
    <property type="entry name" value="MFS general substrate transporter"/>
    <property type="match status" value="1"/>
</dbReference>
<organism evidence="2">
    <name type="scientific">hydrothermal vent metagenome</name>
    <dbReference type="NCBI Taxonomy" id="652676"/>
    <lineage>
        <taxon>unclassified sequences</taxon>
        <taxon>metagenomes</taxon>
        <taxon>ecological metagenomes</taxon>
    </lineage>
</organism>
<keyword evidence="1" id="KW-0812">Transmembrane</keyword>
<reference evidence="2" key="1">
    <citation type="submission" date="2018-06" db="EMBL/GenBank/DDBJ databases">
        <authorList>
            <person name="Zhirakovskaya E."/>
        </authorList>
    </citation>
    <scope>NUCLEOTIDE SEQUENCE</scope>
</reference>
<sequence>MQYLTGVEVAFVYGIALGASSGLTRIFGSVIWANYFGRLHLGSITGLSTPIGVAASAFGPLLFGAGRDVMGSYNTVLTLSSIIPLFLGVTALFLRKPQK</sequence>
<feature type="transmembrane region" description="Helical" evidence="1">
    <location>
        <begin position="75"/>
        <end position="94"/>
    </location>
</feature>
<dbReference type="Gene3D" id="1.20.1250.20">
    <property type="entry name" value="MFS general substrate transporter like domains"/>
    <property type="match status" value="1"/>
</dbReference>
<dbReference type="AlphaFoldDB" id="A0A3B0VIH1"/>
<evidence type="ECO:0000313" key="2">
    <source>
        <dbReference type="EMBL" id="VAW31464.1"/>
    </source>
</evidence>
<evidence type="ECO:0000256" key="1">
    <source>
        <dbReference type="SAM" id="Phobius"/>
    </source>
</evidence>
<feature type="transmembrane region" description="Helical" evidence="1">
    <location>
        <begin position="44"/>
        <end position="63"/>
    </location>
</feature>
<protein>
    <recommendedName>
        <fullName evidence="3">Major facilitator superfamily (MFS) profile domain-containing protein</fullName>
    </recommendedName>
</protein>
<keyword evidence="1" id="KW-0472">Membrane</keyword>
<evidence type="ECO:0008006" key="3">
    <source>
        <dbReference type="Google" id="ProtNLM"/>
    </source>
</evidence>
<dbReference type="InterPro" id="IPR036259">
    <property type="entry name" value="MFS_trans_sf"/>
</dbReference>
<dbReference type="EMBL" id="UOEU01000224">
    <property type="protein sequence ID" value="VAW31464.1"/>
    <property type="molecule type" value="Genomic_DNA"/>
</dbReference>
<feature type="transmembrane region" description="Helical" evidence="1">
    <location>
        <begin position="12"/>
        <end position="32"/>
    </location>
</feature>
<name>A0A3B0VIH1_9ZZZZ</name>